<name>A0ABY6HN45_9ARCH</name>
<dbReference type="PANTHER" id="PTHR46246:SF1">
    <property type="entry name" value="GUANOSINE-3',5'-BIS(DIPHOSPHATE) 3'-PYROPHOSPHOHYDROLASE MESH1"/>
    <property type="match status" value="1"/>
</dbReference>
<dbReference type="Gene3D" id="1.10.3210.10">
    <property type="entry name" value="Hypothetical protein af1432"/>
    <property type="match status" value="1"/>
</dbReference>
<organism evidence="2 3">
    <name type="scientific">Candidatus Lokiarchaeum ossiferum</name>
    <dbReference type="NCBI Taxonomy" id="2951803"/>
    <lineage>
        <taxon>Archaea</taxon>
        <taxon>Promethearchaeati</taxon>
        <taxon>Promethearchaeota</taxon>
        <taxon>Promethearchaeia</taxon>
        <taxon>Promethearchaeales</taxon>
        <taxon>Promethearchaeaceae</taxon>
        <taxon>Candidatus Lokiarchaeum</taxon>
    </lineage>
</organism>
<dbReference type="SMART" id="SM00471">
    <property type="entry name" value="HDc"/>
    <property type="match status" value="1"/>
</dbReference>
<gene>
    <name evidence="2" type="ORF">NEF87_000266</name>
</gene>
<protein>
    <recommendedName>
        <fullName evidence="1">HD/PDEase domain-containing protein</fullName>
    </recommendedName>
</protein>
<dbReference type="InterPro" id="IPR003607">
    <property type="entry name" value="HD/PDEase_dom"/>
</dbReference>
<dbReference type="Proteomes" id="UP001208689">
    <property type="component" value="Chromosome"/>
</dbReference>
<sequence length="184" mass="21163">MYSIFHDHSSDKEIENAINFLVKNILSSGNNPKPVILHSIRVGMTILRFNYPKFVIIAGILHDLIEDSSITKSDIAEKFGNEIAELVAINSFNVEIANLEERYQDMFKRCLNHGKSALIVKAADIYDNLSYFIYSAKNYVDGMDNYNYLLKKSKFFANLATNALSDDPIYNLMLNRLKYYEQIK</sequence>
<dbReference type="SUPFAM" id="SSF109604">
    <property type="entry name" value="HD-domain/PDEase-like"/>
    <property type="match status" value="1"/>
</dbReference>
<dbReference type="PANTHER" id="PTHR46246">
    <property type="entry name" value="GUANOSINE-3',5'-BIS(DIPHOSPHATE) 3'-PYROPHOSPHOHYDROLASE MESH1"/>
    <property type="match status" value="1"/>
</dbReference>
<dbReference type="Pfam" id="PF13328">
    <property type="entry name" value="HD_4"/>
    <property type="match status" value="1"/>
</dbReference>
<dbReference type="InterPro" id="IPR052194">
    <property type="entry name" value="MESH1"/>
</dbReference>
<dbReference type="EMBL" id="CP104013">
    <property type="protein sequence ID" value="UYP43981.1"/>
    <property type="molecule type" value="Genomic_DNA"/>
</dbReference>
<accession>A0ABY6HN45</accession>
<reference evidence="2" key="1">
    <citation type="submission" date="2022-09" db="EMBL/GenBank/DDBJ databases">
        <title>Actin cytoskeleton and complex cell architecture in an #Asgard archaeon.</title>
        <authorList>
            <person name="Ponce Toledo R.I."/>
            <person name="Schleper C."/>
            <person name="Rodrigues Oliveira T."/>
            <person name="Wollweber F."/>
            <person name="Xu J."/>
            <person name="Rittmann S."/>
            <person name="Klingl A."/>
            <person name="Pilhofer M."/>
        </authorList>
    </citation>
    <scope>NUCLEOTIDE SEQUENCE</scope>
    <source>
        <strain evidence="2">B-35</strain>
    </source>
</reference>
<evidence type="ECO:0000313" key="3">
    <source>
        <dbReference type="Proteomes" id="UP001208689"/>
    </source>
</evidence>
<evidence type="ECO:0000259" key="1">
    <source>
        <dbReference type="SMART" id="SM00471"/>
    </source>
</evidence>
<proteinExistence type="predicted"/>
<keyword evidence="3" id="KW-1185">Reference proteome</keyword>
<evidence type="ECO:0000313" key="2">
    <source>
        <dbReference type="EMBL" id="UYP43981.1"/>
    </source>
</evidence>
<feature type="domain" description="HD/PDEase" evidence="1">
    <location>
        <begin position="31"/>
        <end position="138"/>
    </location>
</feature>